<dbReference type="EMBL" id="PGXC01000045">
    <property type="protein sequence ID" value="PKK88463.1"/>
    <property type="molecule type" value="Genomic_DNA"/>
</dbReference>
<dbReference type="GO" id="GO:0003824">
    <property type="term" value="F:catalytic activity"/>
    <property type="evidence" value="ECO:0007669"/>
    <property type="project" value="InterPro"/>
</dbReference>
<organism evidence="1 2">
    <name type="scientific">Candidatus Wallbacteria bacterium HGW-Wallbacteria-1</name>
    <dbReference type="NCBI Taxonomy" id="2013854"/>
    <lineage>
        <taxon>Bacteria</taxon>
        <taxon>Candidatus Walliibacteriota</taxon>
    </lineage>
</organism>
<dbReference type="Proteomes" id="UP000233256">
    <property type="component" value="Unassembled WGS sequence"/>
</dbReference>
<dbReference type="SUPFAM" id="SSF56209">
    <property type="entry name" value="Nitrile hydratase alpha chain"/>
    <property type="match status" value="2"/>
</dbReference>
<protein>
    <recommendedName>
        <fullName evidence="3">Nitrile hydratase alpha /Thiocyanate hydrolase gamma domain-containing protein</fullName>
    </recommendedName>
</protein>
<sequence length="204" mass="22885">MTENTNIFKRLMKDSELRSTFIKNPDKTLRDAGITIFEGKEIRVYENDALNLHYTLLDRETDLRDFEKIDRRFISIQEKVWEDDDFKTKLLADPNAVISEVFGSLPENLTIHMHENKGNTINFILPALNATDELSDGDLEMVAGGKGSIGDPLDTVTDIAGTVYDKIPTGVFDVVSKVGDAALWVNDDAVDSIPKPSFTFLNGW</sequence>
<dbReference type="GO" id="GO:0046914">
    <property type="term" value="F:transition metal ion binding"/>
    <property type="evidence" value="ECO:0007669"/>
    <property type="project" value="InterPro"/>
</dbReference>
<dbReference type="InterPro" id="IPR022513">
    <property type="entry name" value="TOMM_pelo"/>
</dbReference>
<dbReference type="AlphaFoldDB" id="A0A2N1PJE4"/>
<dbReference type="InterPro" id="IPR036648">
    <property type="entry name" value="CN_Hdrase_a/SCN_Hdrase_g_sf"/>
</dbReference>
<accession>A0A2N1PJE4</accession>
<proteinExistence type="predicted"/>
<evidence type="ECO:0000313" key="1">
    <source>
        <dbReference type="EMBL" id="PKK88463.1"/>
    </source>
</evidence>
<name>A0A2N1PJE4_9BACT</name>
<evidence type="ECO:0000313" key="2">
    <source>
        <dbReference type="Proteomes" id="UP000233256"/>
    </source>
</evidence>
<dbReference type="Gene3D" id="3.90.330.10">
    <property type="entry name" value="Nitrile hydratase alpha /Thiocyanate hydrolase gamma"/>
    <property type="match status" value="1"/>
</dbReference>
<comment type="caution">
    <text evidence="1">The sequence shown here is derived from an EMBL/GenBank/DDBJ whole genome shotgun (WGS) entry which is preliminary data.</text>
</comment>
<gene>
    <name evidence="1" type="ORF">CVV64_18610</name>
</gene>
<reference evidence="1 2" key="1">
    <citation type="journal article" date="2017" name="ISME J.">
        <title>Potential for microbial H2 and metal transformations associated with novel bacteria and archaea in deep terrestrial subsurface sediments.</title>
        <authorList>
            <person name="Hernsdorf A.W."/>
            <person name="Amano Y."/>
            <person name="Miyakawa K."/>
            <person name="Ise K."/>
            <person name="Suzuki Y."/>
            <person name="Anantharaman K."/>
            <person name="Probst A."/>
            <person name="Burstein D."/>
            <person name="Thomas B.C."/>
            <person name="Banfield J.F."/>
        </authorList>
    </citation>
    <scope>NUCLEOTIDE SEQUENCE [LARGE SCALE GENOMIC DNA]</scope>
    <source>
        <strain evidence="1">HGW-Wallbacteria-1</strain>
    </source>
</reference>
<evidence type="ECO:0008006" key="3">
    <source>
        <dbReference type="Google" id="ProtNLM"/>
    </source>
</evidence>
<dbReference type="NCBIfam" id="TIGR03793">
    <property type="entry name" value="leader_NHLP"/>
    <property type="match status" value="1"/>
</dbReference>